<feature type="compositionally biased region" description="Polar residues" evidence="1">
    <location>
        <begin position="1"/>
        <end position="14"/>
    </location>
</feature>
<dbReference type="EMBL" id="FUEG01000002">
    <property type="protein sequence ID" value="SJK99873.1"/>
    <property type="molecule type" value="Genomic_DNA"/>
</dbReference>
<name>A0A284QTX5_ARMOS</name>
<gene>
    <name evidence="2" type="ORF">ARMOST_03184</name>
</gene>
<evidence type="ECO:0000313" key="3">
    <source>
        <dbReference type="Proteomes" id="UP000219338"/>
    </source>
</evidence>
<dbReference type="OrthoDB" id="10509708at2759"/>
<feature type="region of interest" description="Disordered" evidence="1">
    <location>
        <begin position="1"/>
        <end position="20"/>
    </location>
</feature>
<dbReference type="AlphaFoldDB" id="A0A284QTX5"/>
<sequence length="80" mass="9166">MEYNKSSSIAQPNGSKGKGQDILPRFYYIIVKGKVPHIVSFLEEAIEDAGEHSYHEVFVTRDRLLALEFLNKKLQDDEVL</sequence>
<reference evidence="3" key="1">
    <citation type="journal article" date="2017" name="Nat. Ecol. Evol.">
        <title>Genome expansion and lineage-specific genetic innovations in the forest pathogenic fungi Armillaria.</title>
        <authorList>
            <person name="Sipos G."/>
            <person name="Prasanna A.N."/>
            <person name="Walter M.C."/>
            <person name="O'Connor E."/>
            <person name="Balint B."/>
            <person name="Krizsan K."/>
            <person name="Kiss B."/>
            <person name="Hess J."/>
            <person name="Varga T."/>
            <person name="Slot J."/>
            <person name="Riley R."/>
            <person name="Boka B."/>
            <person name="Rigling D."/>
            <person name="Barry K."/>
            <person name="Lee J."/>
            <person name="Mihaltcheva S."/>
            <person name="LaButti K."/>
            <person name="Lipzen A."/>
            <person name="Waldron R."/>
            <person name="Moloney N.M."/>
            <person name="Sperisen C."/>
            <person name="Kredics L."/>
            <person name="Vagvoelgyi C."/>
            <person name="Patrignani A."/>
            <person name="Fitzpatrick D."/>
            <person name="Nagy I."/>
            <person name="Doyle S."/>
            <person name="Anderson J.B."/>
            <person name="Grigoriev I.V."/>
            <person name="Gueldener U."/>
            <person name="Muensterkoetter M."/>
            <person name="Nagy L.G."/>
        </authorList>
    </citation>
    <scope>NUCLEOTIDE SEQUENCE [LARGE SCALE GENOMIC DNA]</scope>
    <source>
        <strain evidence="3">C18/9</strain>
    </source>
</reference>
<organism evidence="2 3">
    <name type="scientific">Armillaria ostoyae</name>
    <name type="common">Armillaria root rot fungus</name>
    <dbReference type="NCBI Taxonomy" id="47428"/>
    <lineage>
        <taxon>Eukaryota</taxon>
        <taxon>Fungi</taxon>
        <taxon>Dikarya</taxon>
        <taxon>Basidiomycota</taxon>
        <taxon>Agaricomycotina</taxon>
        <taxon>Agaricomycetes</taxon>
        <taxon>Agaricomycetidae</taxon>
        <taxon>Agaricales</taxon>
        <taxon>Marasmiineae</taxon>
        <taxon>Physalacriaceae</taxon>
        <taxon>Armillaria</taxon>
    </lineage>
</organism>
<protein>
    <submittedName>
        <fullName evidence="2">Uncharacterized protein</fullName>
    </submittedName>
</protein>
<proteinExistence type="predicted"/>
<dbReference type="Proteomes" id="UP000219338">
    <property type="component" value="Unassembled WGS sequence"/>
</dbReference>
<evidence type="ECO:0000256" key="1">
    <source>
        <dbReference type="SAM" id="MobiDB-lite"/>
    </source>
</evidence>
<keyword evidence="3" id="KW-1185">Reference proteome</keyword>
<accession>A0A284QTX5</accession>
<evidence type="ECO:0000313" key="2">
    <source>
        <dbReference type="EMBL" id="SJK99873.1"/>
    </source>
</evidence>